<evidence type="ECO:0000313" key="2">
    <source>
        <dbReference type="Proteomes" id="UP001195483"/>
    </source>
</evidence>
<gene>
    <name evidence="1" type="ORF">CHS0354_034223</name>
</gene>
<organism evidence="1 2">
    <name type="scientific">Potamilus streckersoni</name>
    <dbReference type="NCBI Taxonomy" id="2493646"/>
    <lineage>
        <taxon>Eukaryota</taxon>
        <taxon>Metazoa</taxon>
        <taxon>Spiralia</taxon>
        <taxon>Lophotrochozoa</taxon>
        <taxon>Mollusca</taxon>
        <taxon>Bivalvia</taxon>
        <taxon>Autobranchia</taxon>
        <taxon>Heteroconchia</taxon>
        <taxon>Palaeoheterodonta</taxon>
        <taxon>Unionida</taxon>
        <taxon>Unionoidea</taxon>
        <taxon>Unionidae</taxon>
        <taxon>Ambleminae</taxon>
        <taxon>Lampsilini</taxon>
        <taxon>Potamilus</taxon>
    </lineage>
</organism>
<comment type="caution">
    <text evidence="1">The sequence shown here is derived from an EMBL/GenBank/DDBJ whole genome shotgun (WGS) entry which is preliminary data.</text>
</comment>
<feature type="non-terminal residue" evidence="1">
    <location>
        <position position="64"/>
    </location>
</feature>
<evidence type="ECO:0000313" key="1">
    <source>
        <dbReference type="EMBL" id="KAK3602634.1"/>
    </source>
</evidence>
<accession>A0AAE0T2N2</accession>
<name>A0AAE0T2N2_9BIVA</name>
<sequence>MQDWGSTNSALMGDDRALIWTAEEKEERVSTIDANVSAMGIAHAQKRQTAFLCQIQSTCTNGQN</sequence>
<reference evidence="1" key="1">
    <citation type="journal article" date="2021" name="Genome Biol. Evol.">
        <title>A High-Quality Reference Genome for a Parasitic Bivalve with Doubly Uniparental Inheritance (Bivalvia: Unionida).</title>
        <authorList>
            <person name="Smith C.H."/>
        </authorList>
    </citation>
    <scope>NUCLEOTIDE SEQUENCE</scope>
    <source>
        <strain evidence="1">CHS0354</strain>
    </source>
</reference>
<keyword evidence="2" id="KW-1185">Reference proteome</keyword>
<reference evidence="1" key="2">
    <citation type="journal article" date="2021" name="Genome Biol. Evol.">
        <title>Developing a high-quality reference genome for a parasitic bivalve with doubly uniparental inheritance (Bivalvia: Unionida).</title>
        <authorList>
            <person name="Smith C.H."/>
        </authorList>
    </citation>
    <scope>NUCLEOTIDE SEQUENCE</scope>
    <source>
        <strain evidence="1">CHS0354</strain>
        <tissue evidence="1">Mantle</tissue>
    </source>
</reference>
<dbReference type="AlphaFoldDB" id="A0AAE0T2N2"/>
<dbReference type="EMBL" id="JAEAOA010002001">
    <property type="protein sequence ID" value="KAK3602634.1"/>
    <property type="molecule type" value="Genomic_DNA"/>
</dbReference>
<dbReference type="Proteomes" id="UP001195483">
    <property type="component" value="Unassembled WGS sequence"/>
</dbReference>
<proteinExistence type="predicted"/>
<reference evidence="1" key="3">
    <citation type="submission" date="2023-05" db="EMBL/GenBank/DDBJ databases">
        <authorList>
            <person name="Smith C.H."/>
        </authorList>
    </citation>
    <scope>NUCLEOTIDE SEQUENCE</scope>
    <source>
        <strain evidence="1">CHS0354</strain>
        <tissue evidence="1">Mantle</tissue>
    </source>
</reference>
<protein>
    <submittedName>
        <fullName evidence="1">Uncharacterized protein</fullName>
    </submittedName>
</protein>